<proteinExistence type="predicted"/>
<dbReference type="AlphaFoldDB" id="A0A0F9RDD6"/>
<dbReference type="EMBL" id="LAZR01002999">
    <property type="protein sequence ID" value="KKN23156.1"/>
    <property type="molecule type" value="Genomic_DNA"/>
</dbReference>
<dbReference type="InterPro" id="IPR009006">
    <property type="entry name" value="Ala_racemase/Decarboxylase_C"/>
</dbReference>
<sequence length="44" mass="5140">MTYFDYQADNLYAENVSVSAIAEQFGTPSYIYSRKALEQHWLAF</sequence>
<name>A0A0F9RDD6_9ZZZZ</name>
<gene>
    <name evidence="1" type="ORF">LCGC14_0907900</name>
</gene>
<comment type="caution">
    <text evidence="1">The sequence shown here is derived from an EMBL/GenBank/DDBJ whole genome shotgun (WGS) entry which is preliminary data.</text>
</comment>
<protein>
    <recommendedName>
        <fullName evidence="2">Diaminopimelate decarboxylase</fullName>
    </recommendedName>
</protein>
<dbReference type="GO" id="GO:0003824">
    <property type="term" value="F:catalytic activity"/>
    <property type="evidence" value="ECO:0007669"/>
    <property type="project" value="InterPro"/>
</dbReference>
<evidence type="ECO:0000313" key="1">
    <source>
        <dbReference type="EMBL" id="KKN23156.1"/>
    </source>
</evidence>
<dbReference type="Gene3D" id="2.40.37.10">
    <property type="entry name" value="Lyase, Ornithine Decarboxylase, Chain A, domain 1"/>
    <property type="match status" value="1"/>
</dbReference>
<feature type="non-terminal residue" evidence="1">
    <location>
        <position position="44"/>
    </location>
</feature>
<accession>A0A0F9RDD6</accession>
<organism evidence="1">
    <name type="scientific">marine sediment metagenome</name>
    <dbReference type="NCBI Taxonomy" id="412755"/>
    <lineage>
        <taxon>unclassified sequences</taxon>
        <taxon>metagenomes</taxon>
        <taxon>ecological metagenomes</taxon>
    </lineage>
</organism>
<evidence type="ECO:0008006" key="2">
    <source>
        <dbReference type="Google" id="ProtNLM"/>
    </source>
</evidence>
<reference evidence="1" key="1">
    <citation type="journal article" date="2015" name="Nature">
        <title>Complex archaea that bridge the gap between prokaryotes and eukaryotes.</title>
        <authorList>
            <person name="Spang A."/>
            <person name="Saw J.H."/>
            <person name="Jorgensen S.L."/>
            <person name="Zaremba-Niedzwiedzka K."/>
            <person name="Martijn J."/>
            <person name="Lind A.E."/>
            <person name="van Eijk R."/>
            <person name="Schleper C."/>
            <person name="Guy L."/>
            <person name="Ettema T.J."/>
        </authorList>
    </citation>
    <scope>NUCLEOTIDE SEQUENCE</scope>
</reference>